<reference evidence="3" key="1">
    <citation type="journal article" date="2016" name="Genome Announc.">
        <title>Draft genome sequences of fungus Aspergillus calidoustus.</title>
        <authorList>
            <person name="Horn F."/>
            <person name="Linde J."/>
            <person name="Mattern D.J."/>
            <person name="Walther G."/>
            <person name="Guthke R."/>
            <person name="Scherlach K."/>
            <person name="Martin K."/>
            <person name="Brakhage A.A."/>
            <person name="Petzke L."/>
            <person name="Valiante V."/>
        </authorList>
    </citation>
    <scope>NUCLEOTIDE SEQUENCE [LARGE SCALE GENOMIC DNA]</scope>
    <source>
        <strain evidence="3">SF006504</strain>
    </source>
</reference>
<name>A0A0U5CQR9_ASPCI</name>
<feature type="transmembrane region" description="Helical" evidence="1">
    <location>
        <begin position="260"/>
        <end position="278"/>
    </location>
</feature>
<dbReference type="SUPFAM" id="SSF52540">
    <property type="entry name" value="P-loop containing nucleoside triphosphate hydrolases"/>
    <property type="match status" value="1"/>
</dbReference>
<dbReference type="PANTHER" id="PTHR36978:SF4">
    <property type="entry name" value="P-LOOP CONTAINING NUCLEOSIDE TRIPHOSPHATE HYDROLASE PROTEIN"/>
    <property type="match status" value="1"/>
</dbReference>
<dbReference type="EMBL" id="CDMC01000006">
    <property type="protein sequence ID" value="CEN61904.1"/>
    <property type="molecule type" value="Genomic_DNA"/>
</dbReference>
<dbReference type="Gene3D" id="3.40.50.300">
    <property type="entry name" value="P-loop containing nucleotide triphosphate hydrolases"/>
    <property type="match status" value="1"/>
</dbReference>
<accession>A0A0U5CQR9</accession>
<keyword evidence="3" id="KW-1185">Reference proteome</keyword>
<dbReference type="InterPro" id="IPR027417">
    <property type="entry name" value="P-loop_NTPase"/>
</dbReference>
<dbReference type="PANTHER" id="PTHR36978">
    <property type="entry name" value="P-LOOP CONTAINING NUCLEOTIDE TRIPHOSPHATE HYDROLASE"/>
    <property type="match status" value="1"/>
</dbReference>
<keyword evidence="1" id="KW-0812">Transmembrane</keyword>
<evidence type="ECO:0000313" key="2">
    <source>
        <dbReference type="EMBL" id="CEN61904.1"/>
    </source>
</evidence>
<organism evidence="2 3">
    <name type="scientific">Aspergillus calidoustus</name>
    <dbReference type="NCBI Taxonomy" id="454130"/>
    <lineage>
        <taxon>Eukaryota</taxon>
        <taxon>Fungi</taxon>
        <taxon>Dikarya</taxon>
        <taxon>Ascomycota</taxon>
        <taxon>Pezizomycotina</taxon>
        <taxon>Eurotiomycetes</taxon>
        <taxon>Eurotiomycetidae</taxon>
        <taxon>Eurotiales</taxon>
        <taxon>Aspergillaceae</taxon>
        <taxon>Aspergillus</taxon>
        <taxon>Aspergillus subgen. Nidulantes</taxon>
    </lineage>
</organism>
<dbReference type="Proteomes" id="UP000054771">
    <property type="component" value="Unassembled WGS sequence"/>
</dbReference>
<proteinExistence type="predicted"/>
<sequence>MAVPLPFPTTPYPRLDRPYDYNHIPRRQSGMKVLALGMPRTGTMSLYTALNELGYSCYHMAEAALDHRNGSLKHWQEAIVAKYYDLGEEYKREDFDKMLWRYDVRTPCVSPILANLSYIPSILFAEELMDAYPHAQIILITRDVDEWLPSMERAFYKTYMRPYMHLLRTTLNIWTDRHWKDKDQLAATYIAHNALVRGQAQRRGRKVLEFHVRDGWGPLCEFLGKPIPAKPFPWVNRGDFIAQYHYIGFWIRVFYMLRPVLIWLLLGFGVWGVVDGYFENFYGVNSVL</sequence>
<dbReference type="InterPro" id="IPR040632">
    <property type="entry name" value="Sulfotransfer_4"/>
</dbReference>
<dbReference type="AlphaFoldDB" id="A0A0U5CQR9"/>
<dbReference type="OrthoDB" id="408152at2759"/>
<evidence type="ECO:0000256" key="1">
    <source>
        <dbReference type="SAM" id="Phobius"/>
    </source>
</evidence>
<gene>
    <name evidence="2" type="ORF">ASPCAL08549</name>
</gene>
<evidence type="ECO:0008006" key="4">
    <source>
        <dbReference type="Google" id="ProtNLM"/>
    </source>
</evidence>
<keyword evidence="1" id="KW-1133">Transmembrane helix</keyword>
<dbReference type="OMA" id="DIPCILF"/>
<keyword evidence="1" id="KW-0472">Membrane</keyword>
<evidence type="ECO:0000313" key="3">
    <source>
        <dbReference type="Proteomes" id="UP000054771"/>
    </source>
</evidence>
<protein>
    <recommendedName>
        <fullName evidence="4">NAD dependent epimerase/dehydratase</fullName>
    </recommendedName>
</protein>
<dbReference type="STRING" id="454130.A0A0U5CQR9"/>
<dbReference type="Pfam" id="PF17784">
    <property type="entry name" value="Sulfotransfer_4"/>
    <property type="match status" value="1"/>
</dbReference>